<feature type="signal peptide" evidence="1">
    <location>
        <begin position="1"/>
        <end position="23"/>
    </location>
</feature>
<dbReference type="OrthoDB" id="5292580at2"/>
<dbReference type="Proteomes" id="UP000321580">
    <property type="component" value="Unassembled WGS sequence"/>
</dbReference>
<gene>
    <name evidence="2" type="ORF">FRY97_04625</name>
</gene>
<keyword evidence="3" id="KW-1185">Reference proteome</keyword>
<dbReference type="AlphaFoldDB" id="A0A5C6S0Z9"/>
<dbReference type="InterPro" id="IPR025245">
    <property type="entry name" value="DUF4197"/>
</dbReference>
<evidence type="ECO:0000313" key="2">
    <source>
        <dbReference type="EMBL" id="TXB67679.1"/>
    </source>
</evidence>
<comment type="caution">
    <text evidence="2">The sequence shown here is derived from an EMBL/GenBank/DDBJ whole genome shotgun (WGS) entry which is preliminary data.</text>
</comment>
<dbReference type="Pfam" id="PF13852">
    <property type="entry name" value="DUF4197"/>
    <property type="match status" value="1"/>
</dbReference>
<sequence length="244" mass="27042">MQLKWIFALTLSLLALAPSFGQAWKDKLKSAKDGLLGTDTPLSAEDAAAGLREALTLGASEASGFLSAEDGFLKSQYKIELPDDVRDIARRLRAVPGFQNLEEELTIRMNRAAELAAQKAQPIFTDAIRQMSFQDAMDILTGQDNAATQYLYGTTYQGLYDGFKPVIINALDEVNARAYWKSAVVAYNKLPLVQKANPELDDYVTSRSLEGLFALVEVKEKDIRENASARTSDLLKRVFAKQRQ</sequence>
<evidence type="ECO:0000313" key="3">
    <source>
        <dbReference type="Proteomes" id="UP000321580"/>
    </source>
</evidence>
<proteinExistence type="predicted"/>
<name>A0A5C6S0Z9_9BACT</name>
<reference evidence="2 3" key="1">
    <citation type="submission" date="2019-08" db="EMBL/GenBank/DDBJ databases">
        <title>Genome of Phaeodactylibacter luteus.</title>
        <authorList>
            <person name="Bowman J.P."/>
        </authorList>
    </citation>
    <scope>NUCLEOTIDE SEQUENCE [LARGE SCALE GENOMIC DNA]</scope>
    <source>
        <strain evidence="2 3">KCTC 42180</strain>
    </source>
</reference>
<organism evidence="2 3">
    <name type="scientific">Phaeodactylibacter luteus</name>
    <dbReference type="NCBI Taxonomy" id="1564516"/>
    <lineage>
        <taxon>Bacteria</taxon>
        <taxon>Pseudomonadati</taxon>
        <taxon>Bacteroidota</taxon>
        <taxon>Saprospiria</taxon>
        <taxon>Saprospirales</taxon>
        <taxon>Haliscomenobacteraceae</taxon>
        <taxon>Phaeodactylibacter</taxon>
    </lineage>
</organism>
<keyword evidence="1" id="KW-0732">Signal</keyword>
<evidence type="ECO:0000256" key="1">
    <source>
        <dbReference type="SAM" id="SignalP"/>
    </source>
</evidence>
<dbReference type="RefSeq" id="WP_147166260.1">
    <property type="nucleotide sequence ID" value="NZ_VOOR01000006.1"/>
</dbReference>
<dbReference type="EMBL" id="VOOR01000006">
    <property type="protein sequence ID" value="TXB67679.1"/>
    <property type="molecule type" value="Genomic_DNA"/>
</dbReference>
<protein>
    <submittedName>
        <fullName evidence="2">DUF4197 domain-containing protein</fullName>
    </submittedName>
</protein>
<feature type="chain" id="PRO_5022932572" evidence="1">
    <location>
        <begin position="24"/>
        <end position="244"/>
    </location>
</feature>
<accession>A0A5C6S0Z9</accession>